<evidence type="ECO:0000313" key="3">
    <source>
        <dbReference type="Proteomes" id="UP001593833"/>
    </source>
</evidence>
<accession>A0ABV6YK45</accession>
<gene>
    <name evidence="2" type="ORF">ACFL6M_03800</name>
</gene>
<keyword evidence="3" id="KW-1185">Reference proteome</keyword>
<comment type="caution">
    <text evidence="2">The sequence shown here is derived from an EMBL/GenBank/DDBJ whole genome shotgun (WGS) entry which is preliminary data.</text>
</comment>
<name>A0ABV6YK45_UNCEI</name>
<organism evidence="2 3">
    <name type="scientific">Eiseniibacteriota bacterium</name>
    <dbReference type="NCBI Taxonomy" id="2212470"/>
    <lineage>
        <taxon>Bacteria</taxon>
        <taxon>Candidatus Eiseniibacteriota</taxon>
    </lineage>
</organism>
<feature type="region of interest" description="Disordered" evidence="1">
    <location>
        <begin position="28"/>
        <end position="47"/>
    </location>
</feature>
<protein>
    <submittedName>
        <fullName evidence="2">Uncharacterized protein</fullName>
    </submittedName>
</protein>
<sequence length="152" mass="16954">MRVLYVFAALFLPLGGLVGHWASARDDPATAEPQARSEPGPRSTEEGAFVVSVTQPPPDDGGSNVTNVFAFEVRPARQSDLAEYTIIYFVDRQLQEDFPGQTLPFQFQRDFRGRTPGKHEITIEIEDVDDRVLHAHTCVVEVLEVEQEGRGE</sequence>
<evidence type="ECO:0000256" key="1">
    <source>
        <dbReference type="SAM" id="MobiDB-lite"/>
    </source>
</evidence>
<proteinExistence type="predicted"/>
<evidence type="ECO:0000313" key="2">
    <source>
        <dbReference type="EMBL" id="MFC1572703.1"/>
    </source>
</evidence>
<dbReference type="Proteomes" id="UP001593833">
    <property type="component" value="Unassembled WGS sequence"/>
</dbReference>
<dbReference type="EMBL" id="JBHPKH010000031">
    <property type="protein sequence ID" value="MFC1572703.1"/>
    <property type="molecule type" value="Genomic_DNA"/>
</dbReference>
<reference evidence="2 3" key="1">
    <citation type="submission" date="2024-09" db="EMBL/GenBank/DDBJ databases">
        <authorList>
            <person name="D'Angelo T."/>
        </authorList>
    </citation>
    <scope>NUCLEOTIDE SEQUENCE [LARGE SCALE GENOMIC DNA]</scope>
    <source>
        <strain evidence="2">SAG AM-320-E07</strain>
    </source>
</reference>